<evidence type="ECO:0000313" key="12">
    <source>
        <dbReference type="EMBL" id="ASI98335.1"/>
    </source>
</evidence>
<dbReference type="PANTHER" id="PTHR21327">
    <property type="entry name" value="GTP CYCLOHYDROLASE II-RELATED"/>
    <property type="match status" value="1"/>
</dbReference>
<comment type="cofactor">
    <cofactor evidence="10">
        <name>Zn(2+)</name>
        <dbReference type="ChEBI" id="CHEBI:29105"/>
    </cofactor>
    <text evidence="10">Binds 1 zinc ion per subunit.</text>
</comment>
<dbReference type="HAMAP" id="MF_00179">
    <property type="entry name" value="RibA"/>
    <property type="match status" value="1"/>
</dbReference>
<dbReference type="GO" id="GO:0009231">
    <property type="term" value="P:riboflavin biosynthetic process"/>
    <property type="evidence" value="ECO:0007669"/>
    <property type="project" value="UniProtKB-UniRule"/>
</dbReference>
<feature type="active site" description="Nucleophile" evidence="10">
    <location>
        <position position="316"/>
    </location>
</feature>
<dbReference type="InterPro" id="IPR036144">
    <property type="entry name" value="RibA-like_sf"/>
</dbReference>
<name>A0A218P092_THECE</name>
<feature type="active site" description="Proton acceptor" evidence="10">
    <location>
        <position position="314"/>
    </location>
</feature>
<keyword evidence="8 10" id="KW-0342">GTP-binding</keyword>
<feature type="binding site" evidence="10">
    <location>
        <position position="259"/>
    </location>
    <ligand>
        <name>GTP</name>
        <dbReference type="ChEBI" id="CHEBI:37565"/>
    </ligand>
</feature>
<evidence type="ECO:0000256" key="10">
    <source>
        <dbReference type="HAMAP-Rule" id="MF_00179"/>
    </source>
</evidence>
<dbReference type="NCBIfam" id="NF006805">
    <property type="entry name" value="PRK09318.1"/>
    <property type="match status" value="1"/>
</dbReference>
<comment type="pathway">
    <text evidence="1 10">Cofactor biosynthesis; riboflavin biosynthesis; 5-amino-6-(D-ribitylamino)uracil from GTP: step 1/4.</text>
</comment>
<dbReference type="GO" id="GO:0008686">
    <property type="term" value="F:3,4-dihydroxy-2-butanone-4-phosphate synthase activity"/>
    <property type="evidence" value="ECO:0007669"/>
    <property type="project" value="InterPro"/>
</dbReference>
<feature type="binding site" evidence="10">
    <location>
        <position position="302"/>
    </location>
    <ligand>
        <name>GTP</name>
        <dbReference type="ChEBI" id="CHEBI:37565"/>
    </ligand>
</feature>
<keyword evidence="6 10" id="KW-0378">Hydrolase</keyword>
<dbReference type="Pfam" id="PF00926">
    <property type="entry name" value="DHBP_synthase"/>
    <property type="match status" value="1"/>
</dbReference>
<keyword evidence="5 10" id="KW-0547">Nucleotide-binding</keyword>
<dbReference type="GO" id="GO:0005829">
    <property type="term" value="C:cytosol"/>
    <property type="evidence" value="ECO:0007669"/>
    <property type="project" value="TreeGrafter"/>
</dbReference>
<feature type="binding site" evidence="10">
    <location>
        <position position="342"/>
    </location>
    <ligand>
        <name>GTP</name>
        <dbReference type="ChEBI" id="CHEBI:37565"/>
    </ligand>
</feature>
<dbReference type="CDD" id="cd00641">
    <property type="entry name" value="GTP_cyclohydro2"/>
    <property type="match status" value="1"/>
</dbReference>
<keyword evidence="13" id="KW-1185">Reference proteome</keyword>
<protein>
    <recommendedName>
        <fullName evidence="10">GTP cyclohydrolase-2</fullName>
        <ecNumber evidence="10">3.5.4.25</ecNumber>
    </recommendedName>
    <alternativeName>
        <fullName evidence="10">GTP cyclohydrolase II</fullName>
    </alternativeName>
</protein>
<dbReference type="PIRSF" id="PIRSF001259">
    <property type="entry name" value="RibA"/>
    <property type="match status" value="1"/>
</dbReference>
<evidence type="ECO:0000256" key="3">
    <source>
        <dbReference type="ARBA" id="ARBA00022619"/>
    </source>
</evidence>
<proteinExistence type="inferred from homology"/>
<keyword evidence="7 10" id="KW-0862">Zinc</keyword>
<keyword evidence="4 10" id="KW-0479">Metal-binding</keyword>
<dbReference type="InterPro" id="IPR017945">
    <property type="entry name" value="DHBP_synth_RibB-like_a/b_dom"/>
</dbReference>
<comment type="function">
    <text evidence="10">Catalyzes the conversion of GTP to 2,5-diamino-6-ribosylamino-4(3H)-pyrimidinone 5'-phosphate (DARP), formate and pyrophosphate.</text>
</comment>
<feature type="binding site" evidence="10">
    <location>
        <position position="337"/>
    </location>
    <ligand>
        <name>GTP</name>
        <dbReference type="ChEBI" id="CHEBI:37565"/>
    </ligand>
</feature>
<dbReference type="NCBIfam" id="NF001591">
    <property type="entry name" value="PRK00393.1"/>
    <property type="match status" value="1"/>
</dbReference>
<evidence type="ECO:0000313" key="13">
    <source>
        <dbReference type="Proteomes" id="UP000197156"/>
    </source>
</evidence>
<evidence type="ECO:0000256" key="2">
    <source>
        <dbReference type="ARBA" id="ARBA00005520"/>
    </source>
</evidence>
<dbReference type="InterPro" id="IPR000422">
    <property type="entry name" value="DHBP_synthase_RibB"/>
</dbReference>
<dbReference type="GO" id="GO:0008270">
    <property type="term" value="F:zinc ion binding"/>
    <property type="evidence" value="ECO:0007669"/>
    <property type="project" value="UniProtKB-UniRule"/>
</dbReference>
<evidence type="ECO:0000256" key="7">
    <source>
        <dbReference type="ARBA" id="ARBA00022833"/>
    </source>
</evidence>
<dbReference type="EMBL" id="CP014854">
    <property type="protein sequence ID" value="ASI98335.1"/>
    <property type="molecule type" value="Genomic_DNA"/>
</dbReference>
<dbReference type="OrthoDB" id="25735at2157"/>
<evidence type="ECO:0000256" key="6">
    <source>
        <dbReference type="ARBA" id="ARBA00022801"/>
    </source>
</evidence>
<gene>
    <name evidence="10" type="primary">ribA</name>
    <name evidence="12" type="ORF">A3L02_01505</name>
</gene>
<comment type="similarity">
    <text evidence="10">Belongs to the GTP cyclohydrolase II family.</text>
</comment>
<evidence type="ECO:0000259" key="11">
    <source>
        <dbReference type="Pfam" id="PF00925"/>
    </source>
</evidence>
<comment type="similarity">
    <text evidence="2">In the N-terminal section; belongs to the DHBP synthase family.</text>
</comment>
<evidence type="ECO:0000256" key="5">
    <source>
        <dbReference type="ARBA" id="ARBA00022741"/>
    </source>
</evidence>
<dbReference type="Gene3D" id="3.90.870.10">
    <property type="entry name" value="DHBP synthase"/>
    <property type="match status" value="1"/>
</dbReference>
<comment type="catalytic activity">
    <reaction evidence="9 10">
        <text>GTP + 4 H2O = 2,5-diamino-6-hydroxy-4-(5-phosphoribosylamino)-pyrimidine + formate + 2 phosphate + 3 H(+)</text>
        <dbReference type="Rhea" id="RHEA:23704"/>
        <dbReference type="ChEBI" id="CHEBI:15377"/>
        <dbReference type="ChEBI" id="CHEBI:15378"/>
        <dbReference type="ChEBI" id="CHEBI:15740"/>
        <dbReference type="ChEBI" id="CHEBI:37565"/>
        <dbReference type="ChEBI" id="CHEBI:43474"/>
        <dbReference type="ChEBI" id="CHEBI:58614"/>
        <dbReference type="EC" id="3.5.4.25"/>
    </reaction>
</comment>
<dbReference type="EC" id="3.5.4.25" evidence="10"/>
<dbReference type="InterPro" id="IPR032677">
    <property type="entry name" value="GTP_cyclohydro_II"/>
</dbReference>
<dbReference type="NCBIfam" id="TIGR00505">
    <property type="entry name" value="ribA"/>
    <property type="match status" value="1"/>
</dbReference>
<dbReference type="Proteomes" id="UP000197156">
    <property type="component" value="Chromosome"/>
</dbReference>
<dbReference type="Gene3D" id="3.40.50.10990">
    <property type="entry name" value="GTP cyclohydrolase II"/>
    <property type="match status" value="1"/>
</dbReference>
<feature type="binding site" evidence="10">
    <location>
        <begin position="280"/>
        <end position="282"/>
    </location>
    <ligand>
        <name>GTP</name>
        <dbReference type="ChEBI" id="CHEBI:37565"/>
    </ligand>
</feature>
<evidence type="ECO:0000256" key="1">
    <source>
        <dbReference type="ARBA" id="ARBA00004853"/>
    </source>
</evidence>
<accession>A0A218P092</accession>
<dbReference type="PANTHER" id="PTHR21327:SF18">
    <property type="entry name" value="3,4-DIHYDROXY-2-BUTANONE 4-PHOSPHATE SYNTHASE"/>
    <property type="match status" value="1"/>
</dbReference>
<dbReference type="KEGG" id="tce:A3L02_01505"/>
<feature type="domain" description="GTP cyclohydrolase II" evidence="11">
    <location>
        <begin position="197"/>
        <end position="358"/>
    </location>
</feature>
<dbReference type="GO" id="GO:0005525">
    <property type="term" value="F:GTP binding"/>
    <property type="evidence" value="ECO:0007669"/>
    <property type="project" value="UniProtKB-KW"/>
</dbReference>
<dbReference type="SUPFAM" id="SSF55821">
    <property type="entry name" value="YrdC/RibB"/>
    <property type="match status" value="1"/>
</dbReference>
<organism evidence="12 13">
    <name type="scientific">Thermococcus celer Vu 13 = JCM 8558</name>
    <dbReference type="NCBI Taxonomy" id="1293037"/>
    <lineage>
        <taxon>Archaea</taxon>
        <taxon>Methanobacteriati</taxon>
        <taxon>Methanobacteriota</taxon>
        <taxon>Thermococci</taxon>
        <taxon>Thermococcales</taxon>
        <taxon>Thermococcaceae</taxon>
        <taxon>Thermococcus</taxon>
    </lineage>
</organism>
<feature type="binding site" evidence="10">
    <location>
        <position position="256"/>
    </location>
    <ligand>
        <name>Zn(2+)</name>
        <dbReference type="ChEBI" id="CHEBI:29105"/>
        <note>catalytic</note>
    </ligand>
</feature>
<evidence type="ECO:0000256" key="8">
    <source>
        <dbReference type="ARBA" id="ARBA00023134"/>
    </source>
</evidence>
<dbReference type="SUPFAM" id="SSF142695">
    <property type="entry name" value="RibA-like"/>
    <property type="match status" value="1"/>
</dbReference>
<sequence length="390" mass="43409">MDLKGLRKSVLEGKPIVLIDEEREAEADLVYPAEIVTPGTLNLMLEAKGMLCLAMDEDEALRRGFFRLPSKGSETNFLMSVDYGGTFTGISAEERALTAKKIAEELTIDHFRYPGHLHLLGGIGITRRRGHTEASLELVEMLGFKRYALIIELLDESGNSHNFEFVRGFARRHGLPVVTIREVFRETVRRKSFVKVAARAKLPSKYGTFKVIAFDNDLDFREHVGIVKEPLGEVPLVRIHSECLTGDTLGSSRCDCGSQLTNALRMIAQNGGILLYLQQEGRGIGLKNKIKAYELQDSGLDTVEANEALGFKADERDFSVAYQMLKALGVSKVRLLTNNPRKAKALEELGIEVVEVIPLFGEVNEVNRPYLEVKMLKLGHDLKPLLEGGK</sequence>
<keyword evidence="3 10" id="KW-0686">Riboflavin biosynthesis</keyword>
<dbReference type="AlphaFoldDB" id="A0A218P092"/>
<dbReference type="GO" id="GO:0003935">
    <property type="term" value="F:GTP cyclohydrolase II activity"/>
    <property type="evidence" value="ECO:0007669"/>
    <property type="project" value="UniProtKB-UniRule"/>
</dbReference>
<dbReference type="UniPathway" id="UPA00275">
    <property type="reaction ID" value="UER00400"/>
</dbReference>
<evidence type="ECO:0000256" key="4">
    <source>
        <dbReference type="ARBA" id="ARBA00022723"/>
    </source>
</evidence>
<reference evidence="12 13" key="1">
    <citation type="submission" date="2016-03" db="EMBL/GenBank/DDBJ databases">
        <title>Complete genome sequence of Thermococcus celer.</title>
        <authorList>
            <person name="Oger P.M."/>
        </authorList>
    </citation>
    <scope>NUCLEOTIDE SEQUENCE [LARGE SCALE GENOMIC DNA]</scope>
    <source>
        <strain evidence="12 13">Vu 13</strain>
    </source>
</reference>
<dbReference type="Pfam" id="PF00925">
    <property type="entry name" value="GTP_cyclohydro2"/>
    <property type="match status" value="1"/>
</dbReference>
<feature type="binding site" evidence="10">
    <location>
        <position position="254"/>
    </location>
    <ligand>
        <name>Zn(2+)</name>
        <dbReference type="ChEBI" id="CHEBI:29105"/>
        <note>catalytic</note>
    </ligand>
</feature>
<dbReference type="FunFam" id="3.40.50.10990:FF:000002">
    <property type="entry name" value="GTP cyclohydrolase-2"/>
    <property type="match status" value="1"/>
</dbReference>
<dbReference type="GeneID" id="33323385"/>
<dbReference type="RefSeq" id="WP_088862301.1">
    <property type="nucleotide sequence ID" value="NZ_CP014854.1"/>
</dbReference>
<feature type="binding site" evidence="10">
    <location>
        <position position="243"/>
    </location>
    <ligand>
        <name>Zn(2+)</name>
        <dbReference type="ChEBI" id="CHEBI:29105"/>
        <note>catalytic</note>
    </ligand>
</feature>
<feature type="binding site" evidence="10">
    <location>
        <begin position="238"/>
        <end position="242"/>
    </location>
    <ligand>
        <name>GTP</name>
        <dbReference type="ChEBI" id="CHEBI:37565"/>
    </ligand>
</feature>
<dbReference type="InterPro" id="IPR000926">
    <property type="entry name" value="RibA"/>
</dbReference>
<evidence type="ECO:0000256" key="9">
    <source>
        <dbReference type="ARBA" id="ARBA00049295"/>
    </source>
</evidence>